<feature type="region of interest" description="Disordered" evidence="1">
    <location>
        <begin position="1"/>
        <end position="304"/>
    </location>
</feature>
<sequence>MAGQVPRPWFRLGSMTRPTTATTTAPVTDQPRPVPPRIRPPLIRTSSLTELAEPTTPQQSAKSPPQLPRLAPLTPQPKKEASPPPPPPPLTRPVVTSTAAPKPSSPKGKSHSLGGSPPRNGSFDKESNKHPTPAPSPSIPKSIPAVPSPYQSPKPKPKATASPPSPLVLPPPQLQFVAEPRPETIPQEVERKTVVFQKVMEKPSPPDHDINNYNSQASGFGKNGKKHDDNQDKGNGAKKPFVSSGDKDSSTRVITMAGENRGASMEVVLSDKNNNSRHLQINQSDNGDTTNDSKDNKSNKKSTACRSAWPMKAFFNSNVQGINNSILMDSKFTHHDPGIHLVFSKMPPPSAHQEDGGQ</sequence>
<dbReference type="PANTHER" id="PTHR33472">
    <property type="entry name" value="OS01G0106600 PROTEIN"/>
    <property type="match status" value="1"/>
</dbReference>
<evidence type="ECO:0000313" key="3">
    <source>
        <dbReference type="RefSeq" id="XP_022964490.1"/>
    </source>
</evidence>
<dbReference type="AlphaFoldDB" id="A0A6J1HKY3"/>
<feature type="compositionally biased region" description="Basic and acidic residues" evidence="1">
    <location>
        <begin position="188"/>
        <end position="210"/>
    </location>
</feature>
<dbReference type="GeneID" id="111464501"/>
<keyword evidence="2" id="KW-1185">Reference proteome</keyword>
<evidence type="ECO:0000313" key="2">
    <source>
        <dbReference type="Proteomes" id="UP000504609"/>
    </source>
</evidence>
<dbReference type="KEGG" id="cmos:111464501"/>
<dbReference type="PANTHER" id="PTHR33472:SF1">
    <property type="entry name" value="EXTENSIN-RELATED"/>
    <property type="match status" value="1"/>
</dbReference>
<feature type="compositionally biased region" description="Low complexity" evidence="1">
    <location>
        <begin position="16"/>
        <end position="28"/>
    </location>
</feature>
<feature type="compositionally biased region" description="Pro residues" evidence="1">
    <location>
        <begin position="82"/>
        <end position="91"/>
    </location>
</feature>
<name>A0A6J1HKY3_CUCMO</name>
<feature type="compositionally biased region" description="Low complexity" evidence="1">
    <location>
        <begin position="101"/>
        <end position="118"/>
    </location>
</feature>
<dbReference type="Proteomes" id="UP000504609">
    <property type="component" value="Unplaced"/>
</dbReference>
<gene>
    <name evidence="3" type="primary">LOC111464501</name>
</gene>
<evidence type="ECO:0000256" key="1">
    <source>
        <dbReference type="SAM" id="MobiDB-lite"/>
    </source>
</evidence>
<feature type="compositionally biased region" description="Pro residues" evidence="1">
    <location>
        <begin position="163"/>
        <end position="173"/>
    </location>
</feature>
<proteinExistence type="predicted"/>
<reference evidence="3" key="1">
    <citation type="submission" date="2025-08" db="UniProtKB">
        <authorList>
            <consortium name="RefSeq"/>
        </authorList>
    </citation>
    <scope>IDENTIFICATION</scope>
    <source>
        <tissue evidence="3">Young leaves</tissue>
    </source>
</reference>
<feature type="compositionally biased region" description="Polar residues" evidence="1">
    <location>
        <begin position="45"/>
        <end position="63"/>
    </location>
</feature>
<accession>A0A6J1HKY3</accession>
<feature type="compositionally biased region" description="Polar residues" evidence="1">
    <location>
        <begin position="271"/>
        <end position="287"/>
    </location>
</feature>
<organism evidence="2 3">
    <name type="scientific">Cucurbita moschata</name>
    <name type="common">Winter crookneck squash</name>
    <name type="synonym">Cucurbita pepo var. moschata</name>
    <dbReference type="NCBI Taxonomy" id="3662"/>
    <lineage>
        <taxon>Eukaryota</taxon>
        <taxon>Viridiplantae</taxon>
        <taxon>Streptophyta</taxon>
        <taxon>Embryophyta</taxon>
        <taxon>Tracheophyta</taxon>
        <taxon>Spermatophyta</taxon>
        <taxon>Magnoliopsida</taxon>
        <taxon>eudicotyledons</taxon>
        <taxon>Gunneridae</taxon>
        <taxon>Pentapetalae</taxon>
        <taxon>rosids</taxon>
        <taxon>fabids</taxon>
        <taxon>Cucurbitales</taxon>
        <taxon>Cucurbitaceae</taxon>
        <taxon>Cucurbiteae</taxon>
        <taxon>Cucurbita</taxon>
    </lineage>
</organism>
<protein>
    <submittedName>
        <fullName evidence="3">Extensin-like</fullName>
    </submittedName>
</protein>
<dbReference type="RefSeq" id="XP_022964490.1">
    <property type="nucleotide sequence ID" value="XM_023108722.1"/>
</dbReference>